<evidence type="ECO:0000313" key="4">
    <source>
        <dbReference type="EMBL" id="PAU67310.1"/>
    </source>
</evidence>
<organism evidence="4 5">
    <name type="scientific">Bifidobacterium criceti</name>
    <dbReference type="NCBI Taxonomy" id="1960969"/>
    <lineage>
        <taxon>Bacteria</taxon>
        <taxon>Bacillati</taxon>
        <taxon>Actinomycetota</taxon>
        <taxon>Actinomycetes</taxon>
        <taxon>Bifidobacteriales</taxon>
        <taxon>Bifidobacteriaceae</taxon>
        <taxon>Bifidobacterium</taxon>
    </lineage>
</organism>
<reference evidence="4 5" key="1">
    <citation type="journal article" date="2017" name="ISME J.">
        <title>Unveiling bifidobacterial biogeography across the mammalian branch of the tree of life.</title>
        <authorList>
            <person name="Milani C."/>
            <person name="Mangifesta M."/>
            <person name="Mancabelli L."/>
            <person name="Lugli G.A."/>
            <person name="James K."/>
            <person name="Duranti S."/>
            <person name="Turroni F."/>
            <person name="Ferrario C."/>
            <person name="Ossiprandi M.C."/>
            <person name="van Sinderen D."/>
            <person name="Ventura M."/>
        </authorList>
    </citation>
    <scope>NUCLEOTIDE SEQUENCE [LARGE SCALE GENOMIC DNA]</scope>
    <source>
        <strain evidence="5">Ham19E</strain>
    </source>
</reference>
<proteinExistence type="predicted"/>
<evidence type="ECO:0000259" key="3">
    <source>
        <dbReference type="Pfam" id="PF13407"/>
    </source>
</evidence>
<dbReference type="InterPro" id="IPR025997">
    <property type="entry name" value="SBP_2_dom"/>
</dbReference>
<evidence type="ECO:0000256" key="1">
    <source>
        <dbReference type="SAM" id="MobiDB-lite"/>
    </source>
</evidence>
<dbReference type="EMBL" id="MVOH01000015">
    <property type="protein sequence ID" value="PAU67310.1"/>
    <property type="molecule type" value="Genomic_DNA"/>
</dbReference>
<name>A0A2A2EE99_9BIFI</name>
<dbReference type="SUPFAM" id="SSF53822">
    <property type="entry name" value="Periplasmic binding protein-like I"/>
    <property type="match status" value="1"/>
</dbReference>
<evidence type="ECO:0000256" key="2">
    <source>
        <dbReference type="SAM" id="SignalP"/>
    </source>
</evidence>
<comment type="caution">
    <text evidence="4">The sequence shown here is derived from an EMBL/GenBank/DDBJ whole genome shotgun (WGS) entry which is preliminary data.</text>
</comment>
<dbReference type="AlphaFoldDB" id="A0A2A2EE99"/>
<keyword evidence="2" id="KW-0732">Signal</keyword>
<dbReference type="InterPro" id="IPR028082">
    <property type="entry name" value="Peripla_BP_I"/>
</dbReference>
<feature type="signal peptide" evidence="2">
    <location>
        <begin position="1"/>
        <end position="24"/>
    </location>
</feature>
<gene>
    <name evidence="4" type="ORF">B1526_1395</name>
</gene>
<protein>
    <submittedName>
        <fullName evidence="4">Periplasmic binding protein domain-containing protein</fullName>
    </submittedName>
</protein>
<feature type="domain" description="Periplasmic binding protein" evidence="3">
    <location>
        <begin position="177"/>
        <end position="365"/>
    </location>
</feature>
<feature type="chain" id="PRO_5039452573" evidence="2">
    <location>
        <begin position="25"/>
        <end position="506"/>
    </location>
</feature>
<feature type="region of interest" description="Disordered" evidence="1">
    <location>
        <begin position="375"/>
        <end position="406"/>
    </location>
</feature>
<evidence type="ECO:0000313" key="5">
    <source>
        <dbReference type="Proteomes" id="UP000218399"/>
    </source>
</evidence>
<dbReference type="PROSITE" id="PS51257">
    <property type="entry name" value="PROKAR_LIPOPROTEIN"/>
    <property type="match status" value="1"/>
</dbReference>
<keyword evidence="5" id="KW-1185">Reference proteome</keyword>
<dbReference type="Gene3D" id="3.40.50.2300">
    <property type="match status" value="1"/>
</dbReference>
<dbReference type="RefSeq" id="WP_157908716.1">
    <property type="nucleotide sequence ID" value="NZ_MVOH01000015.1"/>
</dbReference>
<dbReference type="OrthoDB" id="3239411at2"/>
<accession>A0A2A2EE99</accession>
<dbReference type="Pfam" id="PF13407">
    <property type="entry name" value="Peripla_BP_4"/>
    <property type="match status" value="1"/>
</dbReference>
<dbReference type="Proteomes" id="UP000218399">
    <property type="component" value="Unassembled WGS sequence"/>
</dbReference>
<sequence length="506" mass="53824">MSPIPLRRRMMMALCCTLSFTLTACSGATGGAPESGLEATPSETNGSVAMFVPNDGFTISQNVPINTWNRFVDATSDALVEHGFENSSIDAHMDSDFDKQSRSLDTYVREYVERTDEGRHTDSNTDEGTVTLIVAPAVRTAESTKYYGDYATQTLSAETTDGGTDERAYHEALTRTVDALTLAKSAGVHVIVLSTRIPGFTPDVFVSMCDAEQIGRMQAQQLVNKLELDKTSKDNPKRIEIMLPLNGRATHMDDEQQFAHDAFVGAWSVLGTYFRSGVVMSPSLKLSAASTEDDWHDVAFEAKNADDVVDEIKARLRTNTKGTFTPIDGVVSMNDFVASGVVKGLADMGYVGTAADINPSITVGDVLGNIAGKHDVQRGKVPEPTQAPKPGVDAHTGDESANGGAAAASSSRWPIITGYGAYVSNIPNIVDGKQWMTGLASRNDNAEGIAALCQAFDRGEGAASTRHLNTVDGVPTMALPLVAVSAGNLKTALIDPGYISLADADL</sequence>